<accession>A0A975CIS7</accession>
<evidence type="ECO:0000313" key="1">
    <source>
        <dbReference type="EMBL" id="QTD46527.1"/>
    </source>
</evidence>
<evidence type="ECO:0000313" key="2">
    <source>
        <dbReference type="Proteomes" id="UP000663903"/>
    </source>
</evidence>
<reference evidence="1" key="1">
    <citation type="submission" date="2021-03" db="EMBL/GenBank/DDBJ databases">
        <title>Ottowia sp. 27C isolated from the cloaca of a Giant Asian pond turtle (Heosemys grandis).</title>
        <authorList>
            <person name="Spergser J."/>
            <person name="Busse H.-J."/>
        </authorList>
    </citation>
    <scope>NUCLEOTIDE SEQUENCE</scope>
    <source>
        <strain evidence="1">27C</strain>
    </source>
</reference>
<dbReference type="EMBL" id="CP071796">
    <property type="protein sequence ID" value="QTD46527.1"/>
    <property type="molecule type" value="Genomic_DNA"/>
</dbReference>
<dbReference type="RefSeq" id="WP_208010426.1">
    <property type="nucleotide sequence ID" value="NZ_CP071796.1"/>
</dbReference>
<keyword evidence="2" id="KW-1185">Reference proteome</keyword>
<sequence>MDQRSTSRSASPHSAGDLSLLRQRFIEGAAREPEWPDLESLDSGDPNQVLEALAQTGQAYIHSLKALLEETRGYLPDELASRIAERCAFTDVLWLRDVHRVQALLECSAATDAEVSWFLPTLLTPRKRKSPPHRPAESEGWPEDDPLFYRYLSRLVGLPLDRRSDVAFREKTGLPKDKYYSIVVAINAKAAPQLGTWAELKDPHVEDRLSAAGSARVLRVARVFVRAVLLFGTRPPAAKWMLQPQPWMNSDGEESPLALCARSEEGTRQVEQRLARVSWGIF</sequence>
<organism evidence="1 2">
    <name type="scientific">Ottowia testudinis</name>
    <dbReference type="NCBI Taxonomy" id="2816950"/>
    <lineage>
        <taxon>Bacteria</taxon>
        <taxon>Pseudomonadati</taxon>
        <taxon>Pseudomonadota</taxon>
        <taxon>Betaproteobacteria</taxon>
        <taxon>Burkholderiales</taxon>
        <taxon>Comamonadaceae</taxon>
        <taxon>Ottowia</taxon>
    </lineage>
</organism>
<dbReference type="AlphaFoldDB" id="A0A975CIS7"/>
<dbReference type="KEGG" id="otd:J1M35_06505"/>
<protein>
    <submittedName>
        <fullName evidence="1">DUF2384 domain-containing protein</fullName>
    </submittedName>
</protein>
<gene>
    <name evidence="1" type="ORF">J1M35_06505</name>
</gene>
<proteinExistence type="predicted"/>
<dbReference type="Proteomes" id="UP000663903">
    <property type="component" value="Chromosome"/>
</dbReference>
<name>A0A975CIS7_9BURK</name>